<dbReference type="EMBL" id="DTFV01000100">
    <property type="protein sequence ID" value="HGI31048.1"/>
    <property type="molecule type" value="Genomic_DNA"/>
</dbReference>
<dbReference type="Gene3D" id="3.10.20.30">
    <property type="match status" value="1"/>
</dbReference>
<dbReference type="AlphaFoldDB" id="A0A7V4DE37"/>
<dbReference type="InterPro" id="IPR012675">
    <property type="entry name" value="Beta-grasp_dom_sf"/>
</dbReference>
<sequence>MPANLPPQYFEVEAKYRAAKTVAEKLEALEEMLAVIPKHKGTEKLQAEIKQKIAKLRKSQAQEKKKGGTHDPFLIEKSGAAQIIVCGPPNSGKSTLVSLLTNARPEIAEYPFTTFSPTPGMMDYEDIQIQLVDFPPFSGEELEGNMASALRRSNGAVLLFDAQAESLLEDVEHTLKLLEKGKILAGTRPLPLPSPSWHHLPAFLLLTRAENPKEMEKVAILQELYEDRFEVLGVSLKEFGPHEQSVKEAIFRISGIIRVYSKPPGKPPDLSRPFVLRRGSTVRDLAEAIHKDLAKHLKGARVWGSTKFGGQLVPPDYVLQDRDVVEIRAS</sequence>
<organism evidence="2">
    <name type="scientific">Candidatus Caldatribacterium californiense</name>
    <dbReference type="NCBI Taxonomy" id="1454726"/>
    <lineage>
        <taxon>Bacteria</taxon>
        <taxon>Pseudomonadati</taxon>
        <taxon>Atribacterota</taxon>
        <taxon>Atribacteria</taxon>
        <taxon>Atribacterales</taxon>
        <taxon>Candidatus Caldatribacteriaceae</taxon>
        <taxon>Candidatus Caldatribacterium</taxon>
    </lineage>
</organism>
<dbReference type="InterPro" id="IPR027417">
    <property type="entry name" value="P-loop_NTPase"/>
</dbReference>
<dbReference type="PANTHER" id="PTHR43127">
    <property type="entry name" value="DEVELOPMENTALLY-REGULATED GTP-BINDING PROTEIN 2"/>
    <property type="match status" value="1"/>
</dbReference>
<proteinExistence type="predicted"/>
<accession>A0A7V4DE37</accession>
<name>A0A7V4DE37_9BACT</name>
<dbReference type="Gene3D" id="3.40.50.300">
    <property type="entry name" value="P-loop containing nucleotide triphosphate hydrolases"/>
    <property type="match status" value="1"/>
</dbReference>
<dbReference type="GO" id="GO:0003924">
    <property type="term" value="F:GTPase activity"/>
    <property type="evidence" value="ECO:0007669"/>
    <property type="project" value="InterPro"/>
</dbReference>
<dbReference type="PRINTS" id="PR00326">
    <property type="entry name" value="GTP1OBG"/>
</dbReference>
<dbReference type="InterPro" id="IPR012676">
    <property type="entry name" value="TGS-like"/>
</dbReference>
<dbReference type="SUPFAM" id="SSF52540">
    <property type="entry name" value="P-loop containing nucleoside triphosphate hydrolases"/>
    <property type="match status" value="1"/>
</dbReference>
<dbReference type="InterPro" id="IPR004095">
    <property type="entry name" value="TGS"/>
</dbReference>
<dbReference type="InterPro" id="IPR006073">
    <property type="entry name" value="GTP-bd"/>
</dbReference>
<gene>
    <name evidence="2" type="ORF">ENV30_07060</name>
</gene>
<protein>
    <submittedName>
        <fullName evidence="2">TGS domain-containing protein</fullName>
    </submittedName>
</protein>
<evidence type="ECO:0000313" key="2">
    <source>
        <dbReference type="EMBL" id="HGI31048.1"/>
    </source>
</evidence>
<dbReference type="CDD" id="cd01666">
    <property type="entry name" value="TGS_DRG"/>
    <property type="match status" value="1"/>
</dbReference>
<dbReference type="InterPro" id="IPR045001">
    <property type="entry name" value="DRG"/>
</dbReference>
<reference evidence="2" key="1">
    <citation type="journal article" date="2020" name="mSystems">
        <title>Genome- and Community-Level Interaction Insights into Carbon Utilization and Element Cycling Functions of Hydrothermarchaeota in Hydrothermal Sediment.</title>
        <authorList>
            <person name="Zhou Z."/>
            <person name="Liu Y."/>
            <person name="Xu W."/>
            <person name="Pan J."/>
            <person name="Luo Z.H."/>
            <person name="Li M."/>
        </authorList>
    </citation>
    <scope>NUCLEOTIDE SEQUENCE [LARGE SCALE GENOMIC DNA]</scope>
    <source>
        <strain evidence="2">SpSt-747</strain>
    </source>
</reference>
<dbReference type="GO" id="GO:0005525">
    <property type="term" value="F:GTP binding"/>
    <property type="evidence" value="ECO:0007669"/>
    <property type="project" value="InterPro"/>
</dbReference>
<feature type="domain" description="TGS" evidence="1">
    <location>
        <begin position="255"/>
        <end position="329"/>
    </location>
</feature>
<dbReference type="SUPFAM" id="SSF81271">
    <property type="entry name" value="TGS-like"/>
    <property type="match status" value="1"/>
</dbReference>
<dbReference type="Pfam" id="PF01926">
    <property type="entry name" value="MMR_HSR1"/>
    <property type="match status" value="1"/>
</dbReference>
<dbReference type="PROSITE" id="PS51880">
    <property type="entry name" value="TGS"/>
    <property type="match status" value="1"/>
</dbReference>
<comment type="caution">
    <text evidence="2">The sequence shown here is derived from an EMBL/GenBank/DDBJ whole genome shotgun (WGS) entry which is preliminary data.</text>
</comment>
<evidence type="ECO:0000259" key="1">
    <source>
        <dbReference type="PROSITE" id="PS51880"/>
    </source>
</evidence>
<dbReference type="Pfam" id="PF02824">
    <property type="entry name" value="TGS"/>
    <property type="match status" value="1"/>
</dbReference>